<evidence type="ECO:0008006" key="4">
    <source>
        <dbReference type="Google" id="ProtNLM"/>
    </source>
</evidence>
<evidence type="ECO:0000313" key="3">
    <source>
        <dbReference type="Proteomes" id="UP000542353"/>
    </source>
</evidence>
<reference evidence="2 3" key="1">
    <citation type="submission" date="2020-08" db="EMBL/GenBank/DDBJ databases">
        <title>Genomic Encyclopedia of Type Strains, Phase IV (KMG-IV): sequencing the most valuable type-strain genomes for metagenomic binning, comparative biology and taxonomic classification.</title>
        <authorList>
            <person name="Goeker M."/>
        </authorList>
    </citation>
    <scope>NUCLEOTIDE SEQUENCE [LARGE SCALE GENOMIC DNA]</scope>
    <source>
        <strain evidence="2 3">DSM 12706</strain>
    </source>
</reference>
<keyword evidence="3" id="KW-1185">Reference proteome</keyword>
<dbReference type="AlphaFoldDB" id="A0A7W7Z1F3"/>
<comment type="caution">
    <text evidence="2">The sequence shown here is derived from an EMBL/GenBank/DDBJ whole genome shotgun (WGS) entry which is preliminary data.</text>
</comment>
<organism evidence="2 3">
    <name type="scientific">Rhodopseudomonas rhenobacensis</name>
    <dbReference type="NCBI Taxonomy" id="87461"/>
    <lineage>
        <taxon>Bacteria</taxon>
        <taxon>Pseudomonadati</taxon>
        <taxon>Pseudomonadota</taxon>
        <taxon>Alphaproteobacteria</taxon>
        <taxon>Hyphomicrobiales</taxon>
        <taxon>Nitrobacteraceae</taxon>
        <taxon>Rhodopseudomonas</taxon>
    </lineage>
</organism>
<gene>
    <name evidence="2" type="ORF">HNR60_000895</name>
</gene>
<dbReference type="EMBL" id="JACHIH010000003">
    <property type="protein sequence ID" value="MBB5046153.1"/>
    <property type="molecule type" value="Genomic_DNA"/>
</dbReference>
<proteinExistence type="predicted"/>
<evidence type="ECO:0000313" key="2">
    <source>
        <dbReference type="EMBL" id="MBB5046153.1"/>
    </source>
</evidence>
<dbReference type="Proteomes" id="UP000542353">
    <property type="component" value="Unassembled WGS sequence"/>
</dbReference>
<feature type="region of interest" description="Disordered" evidence="1">
    <location>
        <begin position="1"/>
        <end position="20"/>
    </location>
</feature>
<name>A0A7W7Z1F3_9BRAD</name>
<sequence length="93" mass="10052">MNEAEKPSSEGTPPACLPAHLDKPRLRREHASEYLDVVFGITIAPATLAKYVTIGGGPEFQKVNRTPLYPRHSLDAWAKKKLGPLIASSSQAG</sequence>
<dbReference type="RefSeq" id="WP_184254723.1">
    <property type="nucleotide sequence ID" value="NZ_JACHIH010000003.1"/>
</dbReference>
<protein>
    <recommendedName>
        <fullName evidence="4">DNA-binding protein</fullName>
    </recommendedName>
</protein>
<accession>A0A7W7Z1F3</accession>
<evidence type="ECO:0000256" key="1">
    <source>
        <dbReference type="SAM" id="MobiDB-lite"/>
    </source>
</evidence>